<dbReference type="AlphaFoldDB" id="A0A830B5B6"/>
<dbReference type="Proteomes" id="UP000653305">
    <property type="component" value="Unassembled WGS sequence"/>
</dbReference>
<sequence length="73" mass="8154">MLQLHKSQHFHLTHIAMINGLSRHDILLNSQKYAAPCPQGQRTHRYLGCAMGSYGEVGIGEHSSWLNSLLVIS</sequence>
<gene>
    <name evidence="1" type="ORF">PHJA_000425100</name>
</gene>
<organism evidence="1 2">
    <name type="scientific">Phtheirospermum japonicum</name>
    <dbReference type="NCBI Taxonomy" id="374723"/>
    <lineage>
        <taxon>Eukaryota</taxon>
        <taxon>Viridiplantae</taxon>
        <taxon>Streptophyta</taxon>
        <taxon>Embryophyta</taxon>
        <taxon>Tracheophyta</taxon>
        <taxon>Spermatophyta</taxon>
        <taxon>Magnoliopsida</taxon>
        <taxon>eudicotyledons</taxon>
        <taxon>Gunneridae</taxon>
        <taxon>Pentapetalae</taxon>
        <taxon>asterids</taxon>
        <taxon>lamiids</taxon>
        <taxon>Lamiales</taxon>
        <taxon>Orobanchaceae</taxon>
        <taxon>Orobanchaceae incertae sedis</taxon>
        <taxon>Phtheirospermum</taxon>
    </lineage>
</organism>
<accession>A0A830B5B6</accession>
<name>A0A830B5B6_9LAMI</name>
<dbReference type="OrthoDB" id="1922339at2759"/>
<reference evidence="1" key="1">
    <citation type="submission" date="2020-07" db="EMBL/GenBank/DDBJ databases">
        <title>Ethylene signaling mediates host invasion by parasitic plants.</title>
        <authorList>
            <person name="Yoshida S."/>
        </authorList>
    </citation>
    <scope>NUCLEOTIDE SEQUENCE</scope>
    <source>
        <strain evidence="1">Okayama</strain>
    </source>
</reference>
<evidence type="ECO:0000313" key="1">
    <source>
        <dbReference type="EMBL" id="GFP82820.1"/>
    </source>
</evidence>
<keyword evidence="2" id="KW-1185">Reference proteome</keyword>
<dbReference type="EMBL" id="BMAC01000053">
    <property type="protein sequence ID" value="GFP82820.1"/>
    <property type="molecule type" value="Genomic_DNA"/>
</dbReference>
<comment type="caution">
    <text evidence="1">The sequence shown here is derived from an EMBL/GenBank/DDBJ whole genome shotgun (WGS) entry which is preliminary data.</text>
</comment>
<evidence type="ECO:0000313" key="2">
    <source>
        <dbReference type="Proteomes" id="UP000653305"/>
    </source>
</evidence>
<protein>
    <submittedName>
        <fullName evidence="1">Uncharacterized protein</fullName>
    </submittedName>
</protein>
<proteinExistence type="predicted"/>